<sequence length="71" mass="8126">MKAEKNNYIFQVDDTVLVAPQVTGEKDWIEAKITEIEDNPFIGTVINVITPEGIIFFEKPDMFKPLIKKNT</sequence>
<proteinExistence type="predicted"/>
<reference evidence="1 2" key="1">
    <citation type="submission" date="2018-09" db="EMBL/GenBank/DDBJ databases">
        <authorList>
            <consortium name="Pathogen Informatics"/>
        </authorList>
    </citation>
    <scope>NUCLEOTIDE SEQUENCE [LARGE SCALE GENOMIC DNA]</scope>
    <source>
        <strain evidence="1 2">OH-22767</strain>
    </source>
</reference>
<organism evidence="1 2">
    <name type="scientific">Candidatus Ornithobacterium hominis</name>
    <dbReference type="NCBI Taxonomy" id="2497989"/>
    <lineage>
        <taxon>Bacteria</taxon>
        <taxon>Pseudomonadati</taxon>
        <taxon>Bacteroidota</taxon>
        <taxon>Flavobacteriia</taxon>
        <taxon>Flavobacteriales</taxon>
        <taxon>Weeksellaceae</taxon>
        <taxon>Ornithobacterium</taxon>
    </lineage>
</organism>
<dbReference type="Proteomes" id="UP000262142">
    <property type="component" value="Unassembled WGS sequence"/>
</dbReference>
<evidence type="ECO:0000313" key="2">
    <source>
        <dbReference type="Proteomes" id="UP000262142"/>
    </source>
</evidence>
<dbReference type="AlphaFoldDB" id="A0A383U3D8"/>
<protein>
    <recommendedName>
        <fullName evidence="3">Transcriptional regulator</fullName>
    </recommendedName>
</protein>
<dbReference type="OrthoDB" id="1452891at2"/>
<name>A0A383U3D8_9FLAO</name>
<keyword evidence="2" id="KW-1185">Reference proteome</keyword>
<gene>
    <name evidence="1" type="ORF">SAMEA104719789_01781</name>
</gene>
<evidence type="ECO:0000313" key="1">
    <source>
        <dbReference type="EMBL" id="SZD74355.1"/>
    </source>
</evidence>
<dbReference type="EMBL" id="UNSC01000012">
    <property type="protein sequence ID" value="SZD74355.1"/>
    <property type="molecule type" value="Genomic_DNA"/>
</dbReference>
<evidence type="ECO:0008006" key="3">
    <source>
        <dbReference type="Google" id="ProtNLM"/>
    </source>
</evidence>
<dbReference type="RefSeq" id="WP_119059911.1">
    <property type="nucleotide sequence ID" value="NZ_UNSC01000012.1"/>
</dbReference>
<accession>A0A383U3D8</accession>